<evidence type="ECO:0000259" key="2">
    <source>
        <dbReference type="PROSITE" id="PS50989"/>
    </source>
</evidence>
<gene>
    <name evidence="3" type="ORF">ENO77_02975</name>
</gene>
<dbReference type="PROSITE" id="PS50980">
    <property type="entry name" value="COA_CT_NTER"/>
    <property type="match status" value="1"/>
</dbReference>
<evidence type="ECO:0000313" key="3">
    <source>
        <dbReference type="EMBL" id="HEW53117.1"/>
    </source>
</evidence>
<organism evidence="3">
    <name type="scientific">Ignisphaera aggregans</name>
    <dbReference type="NCBI Taxonomy" id="334771"/>
    <lineage>
        <taxon>Archaea</taxon>
        <taxon>Thermoproteota</taxon>
        <taxon>Thermoprotei</taxon>
        <taxon>Desulfurococcales</taxon>
        <taxon>Desulfurococcaceae</taxon>
        <taxon>Ignisphaera</taxon>
    </lineage>
</organism>
<dbReference type="GO" id="GO:0004658">
    <property type="term" value="F:propionyl-CoA carboxylase activity"/>
    <property type="evidence" value="ECO:0007669"/>
    <property type="project" value="TreeGrafter"/>
</dbReference>
<comment type="caution">
    <text evidence="3">The sequence shown here is derived from an EMBL/GenBank/DDBJ whole genome shotgun (WGS) entry which is preliminary data.</text>
</comment>
<dbReference type="AlphaFoldDB" id="A0A7C2ZRU6"/>
<dbReference type="InterPro" id="IPR034733">
    <property type="entry name" value="AcCoA_carboxyl_beta"/>
</dbReference>
<evidence type="ECO:0000259" key="1">
    <source>
        <dbReference type="PROSITE" id="PS50980"/>
    </source>
</evidence>
<dbReference type="GO" id="GO:0009317">
    <property type="term" value="C:acetyl-CoA carboxylase complex"/>
    <property type="evidence" value="ECO:0007669"/>
    <property type="project" value="InterPro"/>
</dbReference>
<reference evidence="3" key="1">
    <citation type="journal article" date="2020" name="mSystems">
        <title>Genome- and Community-Level Interaction Insights into Carbon Utilization and Element Cycling Functions of Hydrothermarchaeota in Hydrothermal Sediment.</title>
        <authorList>
            <person name="Zhou Z."/>
            <person name="Liu Y."/>
            <person name="Xu W."/>
            <person name="Pan J."/>
            <person name="Luo Z.H."/>
            <person name="Li M."/>
        </authorList>
    </citation>
    <scope>NUCLEOTIDE SEQUENCE [LARGE SCALE GENOMIC DNA]</scope>
    <source>
        <strain evidence="3">SpSt-16</strain>
    </source>
</reference>
<dbReference type="InterPro" id="IPR051047">
    <property type="entry name" value="AccD/PCCB"/>
</dbReference>
<proteinExistence type="predicted"/>
<dbReference type="InterPro" id="IPR029045">
    <property type="entry name" value="ClpP/crotonase-like_dom_sf"/>
</dbReference>
<dbReference type="GO" id="GO:0003989">
    <property type="term" value="F:acetyl-CoA carboxylase activity"/>
    <property type="evidence" value="ECO:0007669"/>
    <property type="project" value="InterPro"/>
</dbReference>
<dbReference type="FunFam" id="3.90.226.10:FF:000016">
    <property type="entry name" value="Propionyl-CoA carboxylase, beta subunit"/>
    <property type="match status" value="1"/>
</dbReference>
<dbReference type="InterPro" id="IPR011763">
    <property type="entry name" value="COA_CT_C"/>
</dbReference>
<protein>
    <submittedName>
        <fullName evidence="3">Acyl-CoA carboxylase subunit beta</fullName>
    </submittedName>
</protein>
<dbReference type="PRINTS" id="PR01070">
    <property type="entry name" value="ACCCTRFRASEB"/>
</dbReference>
<name>A0A7C2ZRU6_9CREN</name>
<dbReference type="Pfam" id="PF01039">
    <property type="entry name" value="Carboxyl_trans"/>
    <property type="match status" value="1"/>
</dbReference>
<sequence length="527" mass="57867">MNVNSQNIRKEIQELRDAIARARLGGGQEAIDRQHSQGKLTARERLDILFDKGEYTELDLFVTSRATEFDMDKKRVPGDGVVTAFGKVDGRWVVGIAQDFTFMGGSVGEMHAAKIVKAMHYALSTGVPIVFLNDSGGARIQEGVDSLKGYGDIFYMNVAASGVVPQIAVIMGPCAGGAVYSPALMDFVIMVDKISYMFITGPKVVKAALGEDVTEEDLGGAQVHASRSGVAHFVAPNDREAIALARRLLSYLPSNNMEMPPRVETGDDPERLVPELDTIVPDDPKKPYSMHKIIEAVVDKESFLEVHKDFAKNAIVGFARLNGYTVGVVANNPMFYMGALDIDSSDKISRFVRFCNAFNIPIITFVDTPGFVPGTYQEHRGIIRHGAKIIYAYSEATVPKVTVIVRKAYGGAYIAMGSKHLGADLVVAWPTAEIAVMGSEAAAEVIWRKKLQSIEDPSERNKLLQKLAEEYKEKLTKPYFAASRGYIDIIIEPSQTRSLLTKALDFLIPKRDVKLRVPPKKHGIMPV</sequence>
<feature type="domain" description="CoA carboxyltransferase C-terminal" evidence="2">
    <location>
        <begin position="268"/>
        <end position="506"/>
    </location>
</feature>
<dbReference type="InterPro" id="IPR000438">
    <property type="entry name" value="Acetyl_CoA_COase_Trfase_b_su"/>
</dbReference>
<dbReference type="PANTHER" id="PTHR43842">
    <property type="entry name" value="PROPIONYL-COA CARBOXYLASE BETA CHAIN"/>
    <property type="match status" value="1"/>
</dbReference>
<dbReference type="SUPFAM" id="SSF52096">
    <property type="entry name" value="ClpP/crotonase"/>
    <property type="match status" value="2"/>
</dbReference>
<dbReference type="PROSITE" id="PS50989">
    <property type="entry name" value="COA_CT_CTER"/>
    <property type="match status" value="1"/>
</dbReference>
<accession>A0A7C2ZRU6</accession>
<dbReference type="PANTHER" id="PTHR43842:SF2">
    <property type="entry name" value="PROPIONYL-COA CARBOXYLASE BETA CHAIN, MITOCHONDRIAL"/>
    <property type="match status" value="1"/>
</dbReference>
<dbReference type="Gene3D" id="3.90.226.10">
    <property type="entry name" value="2-enoyl-CoA Hydratase, Chain A, domain 1"/>
    <property type="match status" value="2"/>
</dbReference>
<dbReference type="EMBL" id="DSGT01000009">
    <property type="protein sequence ID" value="HEW53117.1"/>
    <property type="molecule type" value="Genomic_DNA"/>
</dbReference>
<feature type="domain" description="CoA carboxyltransferase N-terminal" evidence="1">
    <location>
        <begin position="8"/>
        <end position="264"/>
    </location>
</feature>
<dbReference type="GO" id="GO:0006633">
    <property type="term" value="P:fatty acid biosynthetic process"/>
    <property type="evidence" value="ECO:0007669"/>
    <property type="project" value="InterPro"/>
</dbReference>
<dbReference type="InterPro" id="IPR011762">
    <property type="entry name" value="COA_CT_N"/>
</dbReference>